<dbReference type="Proteomes" id="UP000823773">
    <property type="component" value="Unassembled WGS sequence"/>
</dbReference>
<comment type="caution">
    <text evidence="1">The sequence shown here is derived from an EMBL/GenBank/DDBJ whole genome shotgun (WGS) entry which is preliminary data.</text>
</comment>
<evidence type="ECO:0000313" key="1">
    <source>
        <dbReference type="EMBL" id="MBP1875407.1"/>
    </source>
</evidence>
<keyword evidence="2" id="KW-1185">Reference proteome</keyword>
<protein>
    <submittedName>
        <fullName evidence="1">Uncharacterized protein</fullName>
    </submittedName>
</protein>
<sequence>MSDIHSGSCLCTAVRFKTRGELRELIFCHCTQCRKQTGLYYAATNVLDRDLELEGAEDVTWYRSSDGAQRGFCRHCGSALFWKADGLDYTSIMAGVFEKPTDLKPGYHIYCADKGDFYGIDDDLPKFDAGRP</sequence>
<accession>A0ACC5T2Q2</accession>
<gene>
    <name evidence="1" type="ORF">J2Z19_005143</name>
</gene>
<reference evidence="1" key="1">
    <citation type="submission" date="2021-03" db="EMBL/GenBank/DDBJ databases">
        <title>Genomic Encyclopedia of Type Strains, Phase IV (KMG-IV): sequencing the most valuable type-strain genomes for metagenomic binning, comparative biology and taxonomic classification.</title>
        <authorList>
            <person name="Goeker M."/>
        </authorList>
    </citation>
    <scope>NUCLEOTIDE SEQUENCE</scope>
    <source>
        <strain evidence="1">DSM 18131</strain>
    </source>
</reference>
<proteinExistence type="predicted"/>
<evidence type="ECO:0000313" key="2">
    <source>
        <dbReference type="Proteomes" id="UP000823773"/>
    </source>
</evidence>
<dbReference type="EMBL" id="JAGGJR010000010">
    <property type="protein sequence ID" value="MBP1875407.1"/>
    <property type="molecule type" value="Genomic_DNA"/>
</dbReference>
<name>A0ACC5T2Q2_ENSAD</name>
<organism evidence="1 2">
    <name type="scientific">Ensifer adhaerens</name>
    <name type="common">Sinorhizobium morelense</name>
    <dbReference type="NCBI Taxonomy" id="106592"/>
    <lineage>
        <taxon>Bacteria</taxon>
        <taxon>Pseudomonadati</taxon>
        <taxon>Pseudomonadota</taxon>
        <taxon>Alphaproteobacteria</taxon>
        <taxon>Hyphomicrobiales</taxon>
        <taxon>Rhizobiaceae</taxon>
        <taxon>Sinorhizobium/Ensifer group</taxon>
        <taxon>Ensifer</taxon>
    </lineage>
</organism>